<feature type="transmembrane region" description="Helical" evidence="1">
    <location>
        <begin position="108"/>
        <end position="134"/>
    </location>
</feature>
<evidence type="ECO:0000313" key="2">
    <source>
        <dbReference type="EMBL" id="RBP87633.1"/>
    </source>
</evidence>
<dbReference type="AlphaFoldDB" id="A0A366JJQ8"/>
<feature type="transmembrane region" description="Helical" evidence="1">
    <location>
        <begin position="146"/>
        <end position="170"/>
    </location>
</feature>
<sequence>MSLRYEKHRISEIADKPFLTKKWGYIAALALLPYAFLKSLWASGLTAGLTTKQAIQDVAGFGDTLKEGPAFLYTLYTNGIDFTAILAILASLFALALVTSWGEKLPKWLLIISGWSVGIVTVLISFMTALQFFGVFPKGYSEGLAIWVYVVTYGGLFLWGITIFIATLSFQHRIKSKQSSK</sequence>
<keyword evidence="1" id="KW-0472">Membrane</keyword>
<evidence type="ECO:0000313" key="3">
    <source>
        <dbReference type="Proteomes" id="UP000252731"/>
    </source>
</evidence>
<dbReference type="EMBL" id="QNSF01000018">
    <property type="protein sequence ID" value="RBP87633.1"/>
    <property type="molecule type" value="Genomic_DNA"/>
</dbReference>
<name>A0A366JJQ8_CYTFI</name>
<reference evidence="2 3" key="1">
    <citation type="submission" date="2018-06" db="EMBL/GenBank/DDBJ databases">
        <title>Freshwater and sediment microbial communities from various areas in North America, analyzing microbe dynamics in response to fracking.</title>
        <authorList>
            <person name="Lamendella R."/>
        </authorList>
    </citation>
    <scope>NUCLEOTIDE SEQUENCE [LARGE SCALE GENOMIC DNA]</scope>
    <source>
        <strain evidence="2 3">14_TX</strain>
    </source>
</reference>
<keyword evidence="1" id="KW-0812">Transmembrane</keyword>
<keyword evidence="1" id="KW-1133">Transmembrane helix</keyword>
<proteinExistence type="predicted"/>
<dbReference type="RefSeq" id="WP_113885219.1">
    <property type="nucleotide sequence ID" value="NZ_QNSF01000018.1"/>
</dbReference>
<protein>
    <submittedName>
        <fullName evidence="2">Uncharacterized protein</fullName>
    </submittedName>
</protein>
<keyword evidence="3" id="KW-1185">Reference proteome</keyword>
<feature type="transmembrane region" description="Helical" evidence="1">
    <location>
        <begin position="82"/>
        <end position="101"/>
    </location>
</feature>
<accession>A0A366JJQ8</accession>
<organism evidence="2 3">
    <name type="scientific">Cytobacillus firmus</name>
    <name type="common">Bacillus firmus</name>
    <dbReference type="NCBI Taxonomy" id="1399"/>
    <lineage>
        <taxon>Bacteria</taxon>
        <taxon>Bacillati</taxon>
        <taxon>Bacillota</taxon>
        <taxon>Bacilli</taxon>
        <taxon>Bacillales</taxon>
        <taxon>Bacillaceae</taxon>
        <taxon>Cytobacillus</taxon>
    </lineage>
</organism>
<comment type="caution">
    <text evidence="2">The sequence shown here is derived from an EMBL/GenBank/DDBJ whole genome shotgun (WGS) entry which is preliminary data.</text>
</comment>
<dbReference type="OrthoDB" id="2870692at2"/>
<feature type="transmembrane region" description="Helical" evidence="1">
    <location>
        <begin position="23"/>
        <end position="41"/>
    </location>
</feature>
<gene>
    <name evidence="2" type="ORF">DFO70_11855</name>
</gene>
<dbReference type="Proteomes" id="UP000252731">
    <property type="component" value="Unassembled WGS sequence"/>
</dbReference>
<evidence type="ECO:0000256" key="1">
    <source>
        <dbReference type="SAM" id="Phobius"/>
    </source>
</evidence>